<keyword evidence="6 9" id="KW-0472">Membrane</keyword>
<feature type="transmembrane region" description="Helical" evidence="9">
    <location>
        <begin position="177"/>
        <end position="197"/>
    </location>
</feature>
<dbReference type="SUPFAM" id="SSF103473">
    <property type="entry name" value="MFS general substrate transporter"/>
    <property type="match status" value="1"/>
</dbReference>
<evidence type="ECO:0000256" key="7">
    <source>
        <dbReference type="RuleBase" id="RU003346"/>
    </source>
</evidence>
<dbReference type="InterPro" id="IPR020846">
    <property type="entry name" value="MFS_dom"/>
</dbReference>
<feature type="transmembrane region" description="Helical" evidence="9">
    <location>
        <begin position="491"/>
        <end position="511"/>
    </location>
</feature>
<feature type="transmembrane region" description="Helical" evidence="9">
    <location>
        <begin position="452"/>
        <end position="470"/>
    </location>
</feature>
<evidence type="ECO:0000256" key="5">
    <source>
        <dbReference type="ARBA" id="ARBA00022989"/>
    </source>
</evidence>
<feature type="transmembrane region" description="Helical" evidence="9">
    <location>
        <begin position="239"/>
        <end position="260"/>
    </location>
</feature>
<feature type="transmembrane region" description="Helical" evidence="9">
    <location>
        <begin position="517"/>
        <end position="542"/>
    </location>
</feature>
<dbReference type="OrthoDB" id="5290825at2759"/>
<name>A0A553HN96_9PEZI</name>
<dbReference type="GO" id="GO:0016020">
    <property type="term" value="C:membrane"/>
    <property type="evidence" value="ECO:0007669"/>
    <property type="project" value="UniProtKB-SubCell"/>
</dbReference>
<dbReference type="PROSITE" id="PS50850">
    <property type="entry name" value="MFS"/>
    <property type="match status" value="1"/>
</dbReference>
<gene>
    <name evidence="11" type="ORF">FHL15_009726</name>
</gene>
<dbReference type="Proteomes" id="UP000319160">
    <property type="component" value="Unassembled WGS sequence"/>
</dbReference>
<feature type="transmembrane region" description="Helical" evidence="9">
    <location>
        <begin position="424"/>
        <end position="446"/>
    </location>
</feature>
<evidence type="ECO:0000256" key="2">
    <source>
        <dbReference type="ARBA" id="ARBA00010992"/>
    </source>
</evidence>
<comment type="caution">
    <text evidence="11">The sequence shown here is derived from an EMBL/GenBank/DDBJ whole genome shotgun (WGS) entry which is preliminary data.</text>
</comment>
<feature type="transmembrane region" description="Helical" evidence="9">
    <location>
        <begin position="361"/>
        <end position="381"/>
    </location>
</feature>
<feature type="compositionally biased region" description="Polar residues" evidence="8">
    <location>
        <begin position="600"/>
        <end position="610"/>
    </location>
</feature>
<evidence type="ECO:0000256" key="3">
    <source>
        <dbReference type="ARBA" id="ARBA00022448"/>
    </source>
</evidence>
<feature type="region of interest" description="Disordered" evidence="8">
    <location>
        <begin position="599"/>
        <end position="634"/>
    </location>
</feature>
<reference evidence="12" key="1">
    <citation type="submission" date="2019-06" db="EMBL/GenBank/DDBJ databases">
        <title>Draft genome sequence of the griseofulvin-producing fungus Xylaria cubensis strain G536.</title>
        <authorList>
            <person name="Mead M.E."/>
            <person name="Raja H.A."/>
            <person name="Steenwyk J.L."/>
            <person name="Knowles S.L."/>
            <person name="Oberlies N.H."/>
            <person name="Rokas A."/>
        </authorList>
    </citation>
    <scope>NUCLEOTIDE SEQUENCE [LARGE SCALE GENOMIC DNA]</scope>
    <source>
        <strain evidence="12">G536</strain>
    </source>
</reference>
<evidence type="ECO:0000313" key="12">
    <source>
        <dbReference type="Proteomes" id="UP000319160"/>
    </source>
</evidence>
<keyword evidence="12" id="KW-1185">Reference proteome</keyword>
<evidence type="ECO:0000256" key="4">
    <source>
        <dbReference type="ARBA" id="ARBA00022692"/>
    </source>
</evidence>
<comment type="similarity">
    <text evidence="2 7">Belongs to the major facilitator superfamily. Sugar transporter (TC 2.A.1.1) family.</text>
</comment>
<dbReference type="InterPro" id="IPR050814">
    <property type="entry name" value="Myo-inositol_Transporter"/>
</dbReference>
<feature type="compositionally biased region" description="Basic and acidic residues" evidence="8">
    <location>
        <begin position="611"/>
        <end position="621"/>
    </location>
</feature>
<protein>
    <recommendedName>
        <fullName evidence="10">Major facilitator superfamily (MFS) profile domain-containing protein</fullName>
    </recommendedName>
</protein>
<evidence type="ECO:0000256" key="8">
    <source>
        <dbReference type="SAM" id="MobiDB-lite"/>
    </source>
</evidence>
<dbReference type="AlphaFoldDB" id="A0A553HN96"/>
<dbReference type="PRINTS" id="PR00171">
    <property type="entry name" value="SUGRTRNSPORT"/>
</dbReference>
<dbReference type="FunFam" id="1.20.1250.20:FF:000474">
    <property type="entry name" value="Sugar transporter, putative"/>
    <property type="match status" value="1"/>
</dbReference>
<dbReference type="NCBIfam" id="TIGR00879">
    <property type="entry name" value="SP"/>
    <property type="match status" value="1"/>
</dbReference>
<sequence>MSEKEVASTPAVTKDSAALAPELVSDTEKGRRGSAAHIDINKNLDAKIRNPLAGIPREQLLAEVDEFARENGMDEYASLLRKGALVAQDPTCFEDIQGAEALDEAEIYALKREITHKWSVPTTLYLTIATCSIGAAVQGWDQEGSNGANLTFPEQFGIGTQSDHDVFLVGLINSAPYIGTIFISAVFCLITPIGGAVTQNWHQLLATRILLGIGMGVKASTVPIFAAENSPASIRGALTMTWQMWTAFGIWLGTSANLAVGHVGRIAWRLQIGSAFIPALPLCALILFCPESPRWYIKKGRYSEAMGSLLKLRNNPIQAARDLYAIHAQLQIETEAMGQSSYIARFYDLFTVPRLRRASGAAFVVMIAQQLCGINIIAFYSSTVFRSAGATDFQALLASFGFGAINFLFAFPAFYTIDTFGRRALLLFTFPNMAWSLLAAGLFNLLPETSTAHVALVAVFIYIFAAFYSPGEGPVPFAYSAEVFPLSHREVGMAFAVATNLFWAAVLGITFPKILASLGVVGAFGLYAGFNVLGFVLIFLWVPETKQRTLEELDYIFAVPSTLFIKYQVTKAVPWWFKRWVLFQRSATLEPLYHFDSPPVTVSSEPARSSSVEKKVSHEDTGTATGIDITPAGH</sequence>
<dbReference type="GO" id="GO:0022857">
    <property type="term" value="F:transmembrane transporter activity"/>
    <property type="evidence" value="ECO:0007669"/>
    <property type="project" value="InterPro"/>
</dbReference>
<evidence type="ECO:0000256" key="1">
    <source>
        <dbReference type="ARBA" id="ARBA00004141"/>
    </source>
</evidence>
<accession>A0A553HN96</accession>
<dbReference type="PANTHER" id="PTHR48020:SF40">
    <property type="entry name" value="MAJOR FACILITATOR SUPERFAMILY (MFS) PROFILE DOMAIN-CONTAINING PROTEIN"/>
    <property type="match status" value="1"/>
</dbReference>
<dbReference type="InterPro" id="IPR005829">
    <property type="entry name" value="Sugar_transporter_CS"/>
</dbReference>
<dbReference type="STRING" id="2512241.A0A553HN96"/>
<keyword evidence="5 9" id="KW-1133">Transmembrane helix</keyword>
<evidence type="ECO:0000256" key="9">
    <source>
        <dbReference type="SAM" id="Phobius"/>
    </source>
</evidence>
<dbReference type="InterPro" id="IPR036259">
    <property type="entry name" value="MFS_trans_sf"/>
</dbReference>
<keyword evidence="3 7" id="KW-0813">Transport</keyword>
<evidence type="ECO:0000259" key="10">
    <source>
        <dbReference type="PROSITE" id="PS50850"/>
    </source>
</evidence>
<keyword evidence="4 9" id="KW-0812">Transmembrane</keyword>
<dbReference type="Pfam" id="PF00083">
    <property type="entry name" value="Sugar_tr"/>
    <property type="match status" value="1"/>
</dbReference>
<feature type="transmembrane region" description="Helical" evidence="9">
    <location>
        <begin position="393"/>
        <end position="417"/>
    </location>
</feature>
<organism evidence="11 12">
    <name type="scientific">Xylaria flabelliformis</name>
    <dbReference type="NCBI Taxonomy" id="2512241"/>
    <lineage>
        <taxon>Eukaryota</taxon>
        <taxon>Fungi</taxon>
        <taxon>Dikarya</taxon>
        <taxon>Ascomycota</taxon>
        <taxon>Pezizomycotina</taxon>
        <taxon>Sordariomycetes</taxon>
        <taxon>Xylariomycetidae</taxon>
        <taxon>Xylariales</taxon>
        <taxon>Xylariaceae</taxon>
        <taxon>Xylaria</taxon>
    </lineage>
</organism>
<dbReference type="GO" id="GO:0015791">
    <property type="term" value="P:polyol transmembrane transport"/>
    <property type="evidence" value="ECO:0007669"/>
    <property type="project" value="UniProtKB-ARBA"/>
</dbReference>
<proteinExistence type="inferred from homology"/>
<dbReference type="InterPro" id="IPR003663">
    <property type="entry name" value="Sugar/inositol_transpt"/>
</dbReference>
<dbReference type="GO" id="GO:0015798">
    <property type="term" value="P:myo-inositol transport"/>
    <property type="evidence" value="ECO:0007669"/>
    <property type="project" value="UniProtKB-ARBA"/>
</dbReference>
<dbReference type="EMBL" id="VFLP01000068">
    <property type="protein sequence ID" value="TRX89428.1"/>
    <property type="molecule type" value="Genomic_DNA"/>
</dbReference>
<evidence type="ECO:0000256" key="6">
    <source>
        <dbReference type="ARBA" id="ARBA00023136"/>
    </source>
</evidence>
<comment type="subcellular location">
    <subcellularLocation>
        <location evidence="1">Membrane</location>
        <topology evidence="1">Multi-pass membrane protein</topology>
    </subcellularLocation>
</comment>
<dbReference type="Gene3D" id="1.20.1250.20">
    <property type="entry name" value="MFS general substrate transporter like domains"/>
    <property type="match status" value="1"/>
</dbReference>
<feature type="domain" description="Major facilitator superfamily (MFS) profile" evidence="10">
    <location>
        <begin position="92"/>
        <end position="546"/>
    </location>
</feature>
<dbReference type="PROSITE" id="PS00217">
    <property type="entry name" value="SUGAR_TRANSPORT_2"/>
    <property type="match status" value="1"/>
</dbReference>
<dbReference type="PANTHER" id="PTHR48020">
    <property type="entry name" value="PROTON MYO-INOSITOL COTRANSPORTER"/>
    <property type="match status" value="1"/>
</dbReference>
<evidence type="ECO:0000313" key="11">
    <source>
        <dbReference type="EMBL" id="TRX89428.1"/>
    </source>
</evidence>
<feature type="transmembrane region" description="Helical" evidence="9">
    <location>
        <begin position="209"/>
        <end position="227"/>
    </location>
</feature>
<dbReference type="InterPro" id="IPR005828">
    <property type="entry name" value="MFS_sugar_transport-like"/>
</dbReference>